<accession>A0A6A6X6T4</accession>
<feature type="chain" id="PRO_5025336284" description="Ecp2 effector protein-like domain-containing protein" evidence="1">
    <location>
        <begin position="18"/>
        <end position="148"/>
    </location>
</feature>
<evidence type="ECO:0000313" key="3">
    <source>
        <dbReference type="EMBL" id="KAF2791823.1"/>
    </source>
</evidence>
<evidence type="ECO:0000259" key="2">
    <source>
        <dbReference type="Pfam" id="PF14856"/>
    </source>
</evidence>
<dbReference type="OrthoDB" id="73875at2759"/>
<name>A0A6A6X6T4_9PLEO</name>
<organism evidence="3 4">
    <name type="scientific">Melanomma pulvis-pyrius CBS 109.77</name>
    <dbReference type="NCBI Taxonomy" id="1314802"/>
    <lineage>
        <taxon>Eukaryota</taxon>
        <taxon>Fungi</taxon>
        <taxon>Dikarya</taxon>
        <taxon>Ascomycota</taxon>
        <taxon>Pezizomycotina</taxon>
        <taxon>Dothideomycetes</taxon>
        <taxon>Pleosporomycetidae</taxon>
        <taxon>Pleosporales</taxon>
        <taxon>Melanommataceae</taxon>
        <taxon>Melanomma</taxon>
    </lineage>
</organism>
<gene>
    <name evidence="3" type="ORF">K505DRAFT_418869</name>
</gene>
<keyword evidence="1" id="KW-0732">Signal</keyword>
<dbReference type="Proteomes" id="UP000799757">
    <property type="component" value="Unassembled WGS sequence"/>
</dbReference>
<feature type="domain" description="Ecp2 effector protein-like" evidence="2">
    <location>
        <begin position="32"/>
        <end position="138"/>
    </location>
</feature>
<dbReference type="AlphaFoldDB" id="A0A6A6X6T4"/>
<proteinExistence type="predicted"/>
<keyword evidence="4" id="KW-1185">Reference proteome</keyword>
<dbReference type="InterPro" id="IPR029226">
    <property type="entry name" value="Ecp2-like"/>
</dbReference>
<evidence type="ECO:0000256" key="1">
    <source>
        <dbReference type="SAM" id="SignalP"/>
    </source>
</evidence>
<dbReference type="EMBL" id="MU002000">
    <property type="protein sequence ID" value="KAF2791823.1"/>
    <property type="molecule type" value="Genomic_DNA"/>
</dbReference>
<evidence type="ECO:0000313" key="4">
    <source>
        <dbReference type="Proteomes" id="UP000799757"/>
    </source>
</evidence>
<feature type="signal peptide" evidence="1">
    <location>
        <begin position="1"/>
        <end position="17"/>
    </location>
</feature>
<reference evidence="3" key="1">
    <citation type="journal article" date="2020" name="Stud. Mycol.">
        <title>101 Dothideomycetes genomes: a test case for predicting lifestyles and emergence of pathogens.</title>
        <authorList>
            <person name="Haridas S."/>
            <person name="Albert R."/>
            <person name="Binder M."/>
            <person name="Bloem J."/>
            <person name="Labutti K."/>
            <person name="Salamov A."/>
            <person name="Andreopoulos B."/>
            <person name="Baker S."/>
            <person name="Barry K."/>
            <person name="Bills G."/>
            <person name="Bluhm B."/>
            <person name="Cannon C."/>
            <person name="Castanera R."/>
            <person name="Culley D."/>
            <person name="Daum C."/>
            <person name="Ezra D."/>
            <person name="Gonzalez J."/>
            <person name="Henrissat B."/>
            <person name="Kuo A."/>
            <person name="Liang C."/>
            <person name="Lipzen A."/>
            <person name="Lutzoni F."/>
            <person name="Magnuson J."/>
            <person name="Mondo S."/>
            <person name="Nolan M."/>
            <person name="Ohm R."/>
            <person name="Pangilinan J."/>
            <person name="Park H.-J."/>
            <person name="Ramirez L."/>
            <person name="Alfaro M."/>
            <person name="Sun H."/>
            <person name="Tritt A."/>
            <person name="Yoshinaga Y."/>
            <person name="Zwiers L.-H."/>
            <person name="Turgeon B."/>
            <person name="Goodwin S."/>
            <person name="Spatafora J."/>
            <person name="Crous P."/>
            <person name="Grigoriev I."/>
        </authorList>
    </citation>
    <scope>NUCLEOTIDE SEQUENCE</scope>
    <source>
        <strain evidence="3">CBS 109.77</strain>
    </source>
</reference>
<protein>
    <recommendedName>
        <fullName evidence="2">Ecp2 effector protein-like domain-containing protein</fullName>
    </recommendedName>
</protein>
<sequence length="148" mass="15939">MQPTTLLLFLLTTITTAQTPNYCAGDKSIVGYCTTLTYIDRTLSVTNPPTPAECNDACRGVQSDAGDWGVDFTGRPAGYINGMVGYPCGFSVGRGAGEPLNYSFSMHNQDIIDVFDEVNKRFGGLHAGRVAAEGTMVCEGHQVVWYVN</sequence>
<dbReference type="Pfam" id="PF14856">
    <property type="entry name" value="Hce2"/>
    <property type="match status" value="1"/>
</dbReference>